<accession>A0ABY6BDF1</accession>
<name>A0ABY6BDF1_9GAMM</name>
<evidence type="ECO:0000313" key="2">
    <source>
        <dbReference type="EMBL" id="UXI68061.1"/>
    </source>
</evidence>
<keyword evidence="1" id="KW-0732">Signal</keyword>
<keyword evidence="3" id="KW-1185">Reference proteome</keyword>
<dbReference type="InterPro" id="IPR050708">
    <property type="entry name" value="T6SS_VgrG/RHS"/>
</dbReference>
<dbReference type="PANTHER" id="PTHR32305:SF15">
    <property type="entry name" value="PROTEIN RHSA-RELATED"/>
    <property type="match status" value="1"/>
</dbReference>
<dbReference type="PANTHER" id="PTHR32305">
    <property type="match status" value="1"/>
</dbReference>
<dbReference type="EMBL" id="CP104694">
    <property type="protein sequence ID" value="UXI68061.1"/>
    <property type="molecule type" value="Genomic_DNA"/>
</dbReference>
<evidence type="ECO:0000313" key="3">
    <source>
        <dbReference type="Proteomes" id="UP001064632"/>
    </source>
</evidence>
<sequence>MRRWLKTFATFVLVTLAGVSVDASAYARAWETESARRGFAAVLRNASSEIADVTIDRIKEKVLSAVRCTSDCPNQAYAQVIEESTQQGTAPAAVSALYTFGDDRISQFRPAQVGSNNSPGVTASLRYYHADGLGSTRLLTSETGSQTDVYGYEAFGETDSAISQQTSANDFLHTGEQRDSNSGFYYLRARYMNPASGLFSQRDAWDGNDRRPVSLNKYLYADQSPATNTDPSGHMSLGEMSMVSNVTNALDITPASEFAQRFRRVVDDSADRIYQFHSAGFDRYGGPLRRSIPVVSGSAYGGQVTISQTVGANHAEGVELQDVTDFITGVESYWNRPSLISPSKFVYSIHVNLIPVDGTAADIPINRSALTNVDGSCRARTHFRGYATYNTEYRLELCAGGNGGTAAHEYGHILGFDDGYEDLPGGGSKTLTSDTDLMASSQLGDVQWYHGRLLIERYKGRSR</sequence>
<gene>
    <name evidence="2" type="ORF">N4264_25600</name>
</gene>
<proteinExistence type="predicted"/>
<evidence type="ECO:0008006" key="4">
    <source>
        <dbReference type="Google" id="ProtNLM"/>
    </source>
</evidence>
<dbReference type="SUPFAM" id="SSF55486">
    <property type="entry name" value="Metalloproteases ('zincins'), catalytic domain"/>
    <property type="match status" value="1"/>
</dbReference>
<feature type="chain" id="PRO_5045583184" description="RHS repeat-associated protein" evidence="1">
    <location>
        <begin position="26"/>
        <end position="463"/>
    </location>
</feature>
<reference evidence="2" key="1">
    <citation type="submission" date="2022-09" db="EMBL/GenBank/DDBJ databases">
        <title>Tahibacter sp. nov., isolated from a fresh water.</title>
        <authorList>
            <person name="Baek J.H."/>
            <person name="Lee J.K."/>
            <person name="Kim J.M."/>
            <person name="Jeon C.O."/>
        </authorList>
    </citation>
    <scope>NUCLEOTIDE SEQUENCE</scope>
    <source>
        <strain evidence="2">W38</strain>
    </source>
</reference>
<dbReference type="RefSeq" id="WP_261695028.1">
    <property type="nucleotide sequence ID" value="NZ_CP104694.1"/>
</dbReference>
<dbReference type="InterPro" id="IPR022385">
    <property type="entry name" value="Rhs_assc_core"/>
</dbReference>
<organism evidence="2 3">
    <name type="scientific">Tahibacter amnicola</name>
    <dbReference type="NCBI Taxonomy" id="2976241"/>
    <lineage>
        <taxon>Bacteria</taxon>
        <taxon>Pseudomonadati</taxon>
        <taxon>Pseudomonadota</taxon>
        <taxon>Gammaproteobacteria</taxon>
        <taxon>Lysobacterales</taxon>
        <taxon>Rhodanobacteraceae</taxon>
        <taxon>Tahibacter</taxon>
    </lineage>
</organism>
<protein>
    <recommendedName>
        <fullName evidence="4">RHS repeat-associated protein</fullName>
    </recommendedName>
</protein>
<evidence type="ECO:0000256" key="1">
    <source>
        <dbReference type="SAM" id="SignalP"/>
    </source>
</evidence>
<feature type="signal peptide" evidence="1">
    <location>
        <begin position="1"/>
        <end position="25"/>
    </location>
</feature>
<dbReference type="Proteomes" id="UP001064632">
    <property type="component" value="Chromosome"/>
</dbReference>
<dbReference type="NCBIfam" id="TIGR03696">
    <property type="entry name" value="Rhs_assc_core"/>
    <property type="match status" value="1"/>
</dbReference>
<dbReference type="Gene3D" id="2.180.10.10">
    <property type="entry name" value="RHS repeat-associated core"/>
    <property type="match status" value="1"/>
</dbReference>